<keyword evidence="3" id="KW-1185">Reference proteome</keyword>
<keyword evidence="1" id="KW-0472">Membrane</keyword>
<evidence type="ECO:0000313" key="2">
    <source>
        <dbReference type="EMBL" id="GAA4394040.1"/>
    </source>
</evidence>
<dbReference type="EMBL" id="BAABFX010000023">
    <property type="protein sequence ID" value="GAA4394040.1"/>
    <property type="molecule type" value="Genomic_DNA"/>
</dbReference>
<keyword evidence="1" id="KW-0812">Transmembrane</keyword>
<feature type="transmembrane region" description="Helical" evidence="1">
    <location>
        <begin position="99"/>
        <end position="116"/>
    </location>
</feature>
<protein>
    <submittedName>
        <fullName evidence="2">Uncharacterized protein</fullName>
    </submittedName>
</protein>
<reference evidence="3" key="1">
    <citation type="journal article" date="2019" name="Int. J. Syst. Evol. Microbiol.">
        <title>The Global Catalogue of Microorganisms (GCM) 10K type strain sequencing project: providing services to taxonomists for standard genome sequencing and annotation.</title>
        <authorList>
            <consortium name="The Broad Institute Genomics Platform"/>
            <consortium name="The Broad Institute Genome Sequencing Center for Infectious Disease"/>
            <person name="Wu L."/>
            <person name="Ma J."/>
        </authorList>
    </citation>
    <scope>NUCLEOTIDE SEQUENCE [LARGE SCALE GENOMIC DNA]</scope>
    <source>
        <strain evidence="3">JCM 17738</strain>
    </source>
</reference>
<organism evidence="2 3">
    <name type="scientific">Ornithinibacter aureus</name>
    <dbReference type="NCBI Taxonomy" id="622664"/>
    <lineage>
        <taxon>Bacteria</taxon>
        <taxon>Bacillati</taxon>
        <taxon>Actinomycetota</taxon>
        <taxon>Actinomycetes</taxon>
        <taxon>Micrococcales</taxon>
        <taxon>Intrasporangiaceae</taxon>
        <taxon>Ornithinibacter</taxon>
    </lineage>
</organism>
<keyword evidence="1" id="KW-1133">Transmembrane helix</keyword>
<name>A0ABP8JPK9_9MICO</name>
<accession>A0ABP8JPK9</accession>
<evidence type="ECO:0000256" key="1">
    <source>
        <dbReference type="SAM" id="Phobius"/>
    </source>
</evidence>
<evidence type="ECO:0000313" key="3">
    <source>
        <dbReference type="Proteomes" id="UP001500390"/>
    </source>
</evidence>
<dbReference type="Proteomes" id="UP001500390">
    <property type="component" value="Unassembled WGS sequence"/>
</dbReference>
<comment type="caution">
    <text evidence="2">The sequence shown here is derived from an EMBL/GenBank/DDBJ whole genome shotgun (WGS) entry which is preliminary data.</text>
</comment>
<gene>
    <name evidence="2" type="ORF">GCM10023153_14620</name>
</gene>
<proteinExistence type="predicted"/>
<feature type="transmembrane region" description="Helical" evidence="1">
    <location>
        <begin position="76"/>
        <end position="94"/>
    </location>
</feature>
<sequence length="168" mass="18200">MSMLIAHLSPVGGPANITQYLTAPLFAVIIGTSMGIDLHDRSPHPGRFHGDNLQRGLILIVLGVLLQRMYDQIIVVLPYLGVLVIVLAPLALLLHRMPVLTVGLAAGLAVVAPVIVDRARLVANENVATWPGWLSDLMGWVARGAPIGWPPCCPWRSGAWPWRLSCVR</sequence>